<reference evidence="1 2" key="1">
    <citation type="submission" date="2018-06" db="EMBL/GenBank/DDBJ databases">
        <authorList>
            <consortium name="Pathogen Informatics"/>
            <person name="Doyle S."/>
        </authorList>
    </citation>
    <scope>NUCLEOTIDE SEQUENCE [LARGE SCALE GENOMIC DNA]</scope>
    <source>
        <strain evidence="1 2">NCTC10702</strain>
    </source>
</reference>
<organism evidence="1 2">
    <name type="scientific">Staphylococcus aureus</name>
    <dbReference type="NCBI Taxonomy" id="1280"/>
    <lineage>
        <taxon>Bacteria</taxon>
        <taxon>Bacillati</taxon>
        <taxon>Bacillota</taxon>
        <taxon>Bacilli</taxon>
        <taxon>Bacillales</taxon>
        <taxon>Staphylococcaceae</taxon>
        <taxon>Staphylococcus</taxon>
    </lineage>
</organism>
<keyword evidence="1" id="KW-0436">Ligase</keyword>
<sequence>MIEGEMAFTNHAESLEIQEQYVTHVVKSV</sequence>
<dbReference type="AlphaFoldDB" id="A0A380EK54"/>
<dbReference type="GO" id="GO:0004816">
    <property type="term" value="F:asparagine-tRNA ligase activity"/>
    <property type="evidence" value="ECO:0007669"/>
    <property type="project" value="UniProtKB-EC"/>
</dbReference>
<dbReference type="Proteomes" id="UP000254116">
    <property type="component" value="Unassembled WGS sequence"/>
</dbReference>
<keyword evidence="1" id="KW-0030">Aminoacyl-tRNA synthetase</keyword>
<dbReference type="EMBL" id="UHBY01000003">
    <property type="protein sequence ID" value="SUL35513.1"/>
    <property type="molecule type" value="Genomic_DNA"/>
</dbReference>
<name>A0A380EK54_STAAU</name>
<protein>
    <submittedName>
        <fullName evidence="1">Asparaginyl-tRNA synthetase</fullName>
        <ecNumber evidence="1">6.1.1.22</ecNumber>
    </submittedName>
</protein>
<dbReference type="EC" id="6.1.1.22" evidence="1"/>
<evidence type="ECO:0000313" key="1">
    <source>
        <dbReference type="EMBL" id="SUL35513.1"/>
    </source>
</evidence>
<proteinExistence type="predicted"/>
<gene>
    <name evidence="1" type="primary">asnS_2</name>
    <name evidence="1" type="ORF">NCTC10702_02319</name>
</gene>
<accession>A0A380EK54</accession>
<evidence type="ECO:0000313" key="2">
    <source>
        <dbReference type="Proteomes" id="UP000254116"/>
    </source>
</evidence>